<sequence length="76" mass="8193">MSAETDKQDLYALDLGGVEWRGAPGSDPQDRVEIAELPGGAVAMRNAACPDDPPLRFTRAEWEAFVLGAQDGEFDV</sequence>
<dbReference type="AlphaFoldDB" id="A0A0B5F1I3"/>
<evidence type="ECO:0000259" key="1">
    <source>
        <dbReference type="Pfam" id="PF04149"/>
    </source>
</evidence>
<protein>
    <submittedName>
        <fullName evidence="2">Putative BldB protein</fullName>
    </submittedName>
</protein>
<proteinExistence type="predicted"/>
<reference evidence="2 3" key="1">
    <citation type="submission" date="2015-01" db="EMBL/GenBank/DDBJ databases">
        <title>Enhanced salinomycin production by adjusting the supply of polyketide extender units in Streptomyce albus DSM 41398.</title>
        <authorList>
            <person name="Lu C."/>
        </authorList>
    </citation>
    <scope>NUCLEOTIDE SEQUENCE [LARGE SCALE GENOMIC DNA]</scope>
    <source>
        <strain evidence="3">ATCC 21838 / DSM 41398 / FERM P-419 / JCM 4703 / NBRC 107858</strain>
    </source>
</reference>
<feature type="domain" description="DUF397" evidence="1">
    <location>
        <begin position="19"/>
        <end position="69"/>
    </location>
</feature>
<gene>
    <name evidence="2" type="ORF">SLNWT_5064</name>
</gene>
<dbReference type="Pfam" id="PF04149">
    <property type="entry name" value="DUF397"/>
    <property type="match status" value="1"/>
</dbReference>
<evidence type="ECO:0000313" key="3">
    <source>
        <dbReference type="Proteomes" id="UP000031523"/>
    </source>
</evidence>
<evidence type="ECO:0000313" key="2">
    <source>
        <dbReference type="EMBL" id="AJE85440.1"/>
    </source>
</evidence>
<accession>A0A0B5F1I3</accession>
<dbReference type="EMBL" id="CP010519">
    <property type="protein sequence ID" value="AJE85440.1"/>
    <property type="molecule type" value="Genomic_DNA"/>
</dbReference>
<organism evidence="2 3">
    <name type="scientific">Streptomyces albus (strain ATCC 21838 / DSM 41398 / FERM P-419 / JCM 4703 / NBRC 107858)</name>
    <dbReference type="NCBI Taxonomy" id="1081613"/>
    <lineage>
        <taxon>Bacteria</taxon>
        <taxon>Bacillati</taxon>
        <taxon>Actinomycetota</taxon>
        <taxon>Actinomycetes</taxon>
        <taxon>Kitasatosporales</taxon>
        <taxon>Streptomycetaceae</taxon>
        <taxon>Streptomyces</taxon>
    </lineage>
</organism>
<dbReference type="Proteomes" id="UP000031523">
    <property type="component" value="Chromosome"/>
</dbReference>
<name>A0A0B5F1I3_STRA4</name>
<keyword evidence="3" id="KW-1185">Reference proteome</keyword>
<dbReference type="InterPro" id="IPR007278">
    <property type="entry name" value="DUF397"/>
</dbReference>
<dbReference type="KEGG" id="sals:SLNWT_5064"/>